<dbReference type="GeneID" id="14552807"/>
<sequence length="490" mass="57460">MIRRGEEYIKSLKEGNHGEVYYNGEKVEDIVNHHAFKIPIKTVAKYYDLHWEDEALRVYNRDVGEDTSISFFRPRSKEDLKKMRVGLNRIYDNYYGFFGRSPDYLNIWSMVFYAHAEDYFGKVFGSKIMENVINIYKEATKKDLFYTHAIVAPMYDRSRPPSQWEDPYIQIGVVKETNEGVIVRGAAMICTAGPYAEMLWYLPNIRRDSDPRYAIFFSIPGNSKGVKFITRRGFYPRENLGEFEYPISSRFEESDAILVLDNVLIPWDRIIFYKKPEEIEGFMWHTVQLRTWFNWHFAIQHYSRLKFYAGLAMAIAESVGINNFINVQEKLGEILIYLTLNEAALIAAEENGEYLPNIYRPNPYISITASHFNMRALPRVDEILRLISAGSSIPIPAGIRDFENPEERAMLEKYLASKGLPALERVKLFNLLWDVIGSESGMRYEQYDRFSRGDPTIRWAQMYTEVFKDRKREYVKLVRDIMDQMPNPKA</sequence>
<dbReference type="Gene3D" id="2.40.110.10">
    <property type="entry name" value="Butyryl-CoA Dehydrogenase, subunit A, domain 2"/>
    <property type="match status" value="1"/>
</dbReference>
<dbReference type="InterPro" id="IPR024719">
    <property type="entry name" value="HpaB/PvcC/4-BUDH_C"/>
</dbReference>
<dbReference type="OMA" id="TIRWAQM"/>
<dbReference type="Proteomes" id="UP000060043">
    <property type="component" value="Chromosome"/>
</dbReference>
<dbReference type="STRING" id="1435377.SUSAZ_10780"/>
<evidence type="ECO:0000256" key="1">
    <source>
        <dbReference type="ARBA" id="ARBA00022630"/>
    </source>
</evidence>
<keyword evidence="3" id="KW-0560">Oxidoreductase</keyword>
<evidence type="ECO:0000256" key="3">
    <source>
        <dbReference type="ARBA" id="ARBA00023002"/>
    </source>
</evidence>
<dbReference type="AlphaFoldDB" id="A0A0U2NGH6"/>
<dbReference type="InterPro" id="IPR036250">
    <property type="entry name" value="AcylCo_DH-like_C"/>
</dbReference>
<organism evidence="7 8">
    <name type="scientific">Sulfolobus acidocaldarius</name>
    <dbReference type="NCBI Taxonomy" id="2285"/>
    <lineage>
        <taxon>Archaea</taxon>
        <taxon>Thermoproteota</taxon>
        <taxon>Thermoprotei</taxon>
        <taxon>Sulfolobales</taxon>
        <taxon>Sulfolobaceae</taxon>
        <taxon>Sulfolobus</taxon>
    </lineage>
</organism>
<evidence type="ECO:0000313" key="9">
    <source>
        <dbReference type="Proteomes" id="UP000065473"/>
    </source>
</evidence>
<evidence type="ECO:0000259" key="4">
    <source>
        <dbReference type="Pfam" id="PF03241"/>
    </source>
</evidence>
<dbReference type="EMBL" id="CP013694">
    <property type="protein sequence ID" value="ALU29646.1"/>
    <property type="molecule type" value="Genomic_DNA"/>
</dbReference>
<dbReference type="Gene3D" id="1.20.140.10">
    <property type="entry name" value="Butyryl-CoA Dehydrogenase, subunit A, domain 3"/>
    <property type="match status" value="1"/>
</dbReference>
<dbReference type="PANTHER" id="PTHR36117">
    <property type="entry name" value="4-HYDROXYPHENYLACETATE 3-MONOOXYGENASE-RELATED"/>
    <property type="match status" value="1"/>
</dbReference>
<name>A0A0U2NGH6_9CREN</name>
<proteinExistence type="predicted"/>
<dbReference type="SUPFAM" id="SSF56645">
    <property type="entry name" value="Acyl-CoA dehydrogenase NM domain-like"/>
    <property type="match status" value="1"/>
</dbReference>
<dbReference type="Gene3D" id="1.10.3140.10">
    <property type="entry name" value="4-hydroxybutyryl-coa dehydratase, domain 1"/>
    <property type="match status" value="1"/>
</dbReference>
<protein>
    <submittedName>
        <fullName evidence="7">4-hydroxyphenylacetate 3-hydroxylase</fullName>
    </submittedName>
</protein>
<evidence type="ECO:0000313" key="6">
    <source>
        <dbReference type="EMBL" id="ALU29646.1"/>
    </source>
</evidence>
<dbReference type="PANTHER" id="PTHR36117:SF3">
    <property type="entry name" value="4-HYDROXYPHENYLACETATE 3-MONOOXYGENASE-RELATED"/>
    <property type="match status" value="1"/>
</dbReference>
<dbReference type="SUPFAM" id="SSF47203">
    <property type="entry name" value="Acyl-CoA dehydrogenase C-terminal domain-like"/>
    <property type="match status" value="1"/>
</dbReference>
<dbReference type="Pfam" id="PF03241">
    <property type="entry name" value="HpaB"/>
    <property type="match status" value="1"/>
</dbReference>
<dbReference type="EMBL" id="CP013695">
    <property type="protein sequence ID" value="ALU32381.1"/>
    <property type="molecule type" value="Genomic_DNA"/>
</dbReference>
<dbReference type="RefSeq" id="WP_011279082.1">
    <property type="nucleotide sequence ID" value="NZ_BHWZ01000006.1"/>
</dbReference>
<dbReference type="InterPro" id="IPR009100">
    <property type="entry name" value="AcylCoA_DH/oxidase_NM_dom_sf"/>
</dbReference>
<keyword evidence="2" id="KW-0274">FAD</keyword>
<feature type="domain" description="HpaB/PvcC/4-BUDH N-terminal" evidence="5">
    <location>
        <begin position="5"/>
        <end position="271"/>
    </location>
</feature>
<dbReference type="InterPro" id="IPR024674">
    <property type="entry name" value="HpaB/PvcC/4-BUDH_N"/>
</dbReference>
<evidence type="ECO:0000313" key="8">
    <source>
        <dbReference type="Proteomes" id="UP000060043"/>
    </source>
</evidence>
<evidence type="ECO:0000313" key="7">
    <source>
        <dbReference type="EMBL" id="ALU32381.1"/>
    </source>
</evidence>
<dbReference type="OrthoDB" id="32865at2157"/>
<feature type="domain" description="HpaB/PvcC/4-BUDH C-terminal" evidence="4">
    <location>
        <begin position="283"/>
        <end position="476"/>
    </location>
</feature>
<dbReference type="PIRSF" id="PIRSF000331">
    <property type="entry name" value="HpaA_HpaB"/>
    <property type="match status" value="1"/>
</dbReference>
<dbReference type="PaxDb" id="1435377-SUSAZ_10780"/>
<reference evidence="8 9" key="1">
    <citation type="submission" date="2015-12" db="EMBL/GenBank/DDBJ databases">
        <title>A stable core within a dynamic pangenome in Sulfolobus acidocaldarius.</title>
        <authorList>
            <person name="Anderson R."/>
            <person name="Kouris A."/>
            <person name="Seward C."/>
            <person name="Campbell K."/>
            <person name="Whitaker R."/>
        </authorList>
    </citation>
    <scope>NUCLEOTIDE SEQUENCE [LARGE SCALE GENOMIC DNA]</scope>
    <source>
        <strain evidence="6 9">GG12-C01-09</strain>
        <strain evidence="7 8">NG05B_CO5_07</strain>
    </source>
</reference>
<evidence type="ECO:0000259" key="5">
    <source>
        <dbReference type="Pfam" id="PF11794"/>
    </source>
</evidence>
<evidence type="ECO:0000256" key="2">
    <source>
        <dbReference type="ARBA" id="ARBA00022827"/>
    </source>
</evidence>
<dbReference type="GO" id="GO:0016627">
    <property type="term" value="F:oxidoreductase activity, acting on the CH-CH group of donors"/>
    <property type="evidence" value="ECO:0007669"/>
    <property type="project" value="InterPro"/>
</dbReference>
<accession>A0A0U2NGH6</accession>
<keyword evidence="1" id="KW-0285">Flavoprotein</keyword>
<gene>
    <name evidence="6" type="ORF">ATY89_06635</name>
    <name evidence="7" type="ORF">ATZ20_09655</name>
</gene>
<dbReference type="Proteomes" id="UP000065473">
    <property type="component" value="Chromosome"/>
</dbReference>
<dbReference type="InterPro" id="IPR046373">
    <property type="entry name" value="Acyl-CoA_Oxase/DH_mid-dom_sf"/>
</dbReference>
<dbReference type="Pfam" id="PF11794">
    <property type="entry name" value="HpaB_N"/>
    <property type="match status" value="1"/>
</dbReference>
<dbReference type="InterPro" id="IPR004925">
    <property type="entry name" value="HpaB/PvcC/4-BUDH"/>
</dbReference>